<dbReference type="AlphaFoldDB" id="A0AAD5J4Q7"/>
<feature type="compositionally biased region" description="Polar residues" evidence="1">
    <location>
        <begin position="42"/>
        <end position="58"/>
    </location>
</feature>
<dbReference type="InterPro" id="IPR005162">
    <property type="entry name" value="Retrotrans_gag_dom"/>
</dbReference>
<keyword evidence="4" id="KW-1185">Reference proteome</keyword>
<dbReference type="EMBL" id="JAJSOW010000100">
    <property type="protein sequence ID" value="KAI9185302.1"/>
    <property type="molecule type" value="Genomic_DNA"/>
</dbReference>
<accession>A0AAD5J4Q7</accession>
<dbReference type="PANTHER" id="PTHR33223:SF10">
    <property type="entry name" value="AMINOTRANSFERASE-LIKE PLANT MOBILE DOMAIN-CONTAINING PROTEIN"/>
    <property type="match status" value="1"/>
</dbReference>
<sequence length="256" mass="29137">MFEHGILFRILSRSSKGYPAIASDRYPVTRSTGYPATISAGYPTTASDGYPDTTSAKKSPQLPARPRGEKKDPQSDSEGRARSRKSPRSRRQEAKRKEVVIDSETSDEEGSVARSENKKSQRLEDQMAQMVKKLEELKKGNHQGIRKNPLEDPISYLKSFVHQMEVQNVTRSAMCRMFLSTLTDCAKTWFRKLPPGCVDSFSKLITAFCAQFQGIKPRPKDPILLQYVIHERGETLRSYMEKFHKEVIQMGVFVEK</sequence>
<feature type="region of interest" description="Disordered" evidence="1">
    <location>
        <begin position="26"/>
        <end position="123"/>
    </location>
</feature>
<name>A0AAD5J4Q7_ACENE</name>
<dbReference type="Pfam" id="PF03732">
    <property type="entry name" value="Retrotrans_gag"/>
    <property type="match status" value="1"/>
</dbReference>
<protein>
    <recommendedName>
        <fullName evidence="2">Retrotransposon gag domain-containing protein</fullName>
    </recommendedName>
</protein>
<feature type="compositionally biased region" description="Basic and acidic residues" evidence="1">
    <location>
        <begin position="66"/>
        <end position="81"/>
    </location>
</feature>
<evidence type="ECO:0000313" key="3">
    <source>
        <dbReference type="EMBL" id="KAI9185302.1"/>
    </source>
</evidence>
<evidence type="ECO:0000256" key="1">
    <source>
        <dbReference type="SAM" id="MobiDB-lite"/>
    </source>
</evidence>
<organism evidence="3 4">
    <name type="scientific">Acer negundo</name>
    <name type="common">Box elder</name>
    <dbReference type="NCBI Taxonomy" id="4023"/>
    <lineage>
        <taxon>Eukaryota</taxon>
        <taxon>Viridiplantae</taxon>
        <taxon>Streptophyta</taxon>
        <taxon>Embryophyta</taxon>
        <taxon>Tracheophyta</taxon>
        <taxon>Spermatophyta</taxon>
        <taxon>Magnoliopsida</taxon>
        <taxon>eudicotyledons</taxon>
        <taxon>Gunneridae</taxon>
        <taxon>Pentapetalae</taxon>
        <taxon>rosids</taxon>
        <taxon>malvids</taxon>
        <taxon>Sapindales</taxon>
        <taxon>Sapindaceae</taxon>
        <taxon>Hippocastanoideae</taxon>
        <taxon>Acereae</taxon>
        <taxon>Acer</taxon>
    </lineage>
</organism>
<reference evidence="3" key="2">
    <citation type="submission" date="2023-02" db="EMBL/GenBank/DDBJ databases">
        <authorList>
            <person name="Swenson N.G."/>
            <person name="Wegrzyn J.L."/>
            <person name="Mcevoy S.L."/>
        </authorList>
    </citation>
    <scope>NUCLEOTIDE SEQUENCE</scope>
    <source>
        <strain evidence="3">91603</strain>
        <tissue evidence="3">Leaf</tissue>
    </source>
</reference>
<feature type="compositionally biased region" description="Basic and acidic residues" evidence="1">
    <location>
        <begin position="90"/>
        <end position="100"/>
    </location>
</feature>
<comment type="caution">
    <text evidence="3">The sequence shown here is derived from an EMBL/GenBank/DDBJ whole genome shotgun (WGS) entry which is preliminary data.</text>
</comment>
<feature type="domain" description="Retrotransposon gag" evidence="2">
    <location>
        <begin position="177"/>
        <end position="245"/>
    </location>
</feature>
<gene>
    <name evidence="3" type="ORF">LWI28_006012</name>
</gene>
<dbReference type="Proteomes" id="UP001064489">
    <property type="component" value="Chromosome 3"/>
</dbReference>
<evidence type="ECO:0000313" key="4">
    <source>
        <dbReference type="Proteomes" id="UP001064489"/>
    </source>
</evidence>
<evidence type="ECO:0000259" key="2">
    <source>
        <dbReference type="Pfam" id="PF03732"/>
    </source>
</evidence>
<proteinExistence type="predicted"/>
<dbReference type="PANTHER" id="PTHR33223">
    <property type="entry name" value="CCHC-TYPE DOMAIN-CONTAINING PROTEIN"/>
    <property type="match status" value="1"/>
</dbReference>
<reference evidence="3" key="1">
    <citation type="journal article" date="2022" name="Plant J.">
        <title>Strategies of tolerance reflected in two North American maple genomes.</title>
        <authorList>
            <person name="McEvoy S.L."/>
            <person name="Sezen U.U."/>
            <person name="Trouern-Trend A."/>
            <person name="McMahon S.M."/>
            <person name="Schaberg P.G."/>
            <person name="Yang J."/>
            <person name="Wegrzyn J.L."/>
            <person name="Swenson N.G."/>
        </authorList>
    </citation>
    <scope>NUCLEOTIDE SEQUENCE</scope>
    <source>
        <strain evidence="3">91603</strain>
    </source>
</reference>